<dbReference type="GO" id="GO:0008955">
    <property type="term" value="F:peptidoglycan glycosyltransferase activity"/>
    <property type="evidence" value="ECO:0007669"/>
    <property type="project" value="UniProtKB-UniRule"/>
</dbReference>
<dbReference type="OrthoDB" id="9768187at2"/>
<dbReference type="Proteomes" id="UP000319148">
    <property type="component" value="Unassembled WGS sequence"/>
</dbReference>
<evidence type="ECO:0000313" key="12">
    <source>
        <dbReference type="EMBL" id="TPD57573.1"/>
    </source>
</evidence>
<evidence type="ECO:0000256" key="10">
    <source>
        <dbReference type="ARBA" id="ARBA00023316"/>
    </source>
</evidence>
<keyword evidence="4 11" id="KW-0808">Transferase</keyword>
<comment type="similarity">
    <text evidence="11">Belongs to the SEDS family. MrdB/RodA subfamily.</text>
</comment>
<feature type="transmembrane region" description="Helical" evidence="11">
    <location>
        <begin position="280"/>
        <end position="301"/>
    </location>
</feature>
<protein>
    <recommendedName>
        <fullName evidence="11">Peptidoglycan glycosyltransferase MrdB</fullName>
        <shortName evidence="11">PGT</shortName>
        <ecNumber evidence="11">2.4.99.28</ecNumber>
    </recommendedName>
    <alternativeName>
        <fullName evidence="11">Cell elongation protein RodA</fullName>
    </alternativeName>
    <alternativeName>
        <fullName evidence="11">Cell wall polymerase</fullName>
    </alternativeName>
    <alternativeName>
        <fullName evidence="11">Peptidoglycan polymerase</fullName>
        <shortName evidence="11">PG polymerase</shortName>
    </alternativeName>
</protein>
<evidence type="ECO:0000256" key="8">
    <source>
        <dbReference type="ARBA" id="ARBA00022989"/>
    </source>
</evidence>
<feature type="transmembrane region" description="Helical" evidence="11">
    <location>
        <begin position="346"/>
        <end position="369"/>
    </location>
</feature>
<dbReference type="InterPro" id="IPR001182">
    <property type="entry name" value="FtsW/RodA"/>
</dbReference>
<evidence type="ECO:0000256" key="9">
    <source>
        <dbReference type="ARBA" id="ARBA00023136"/>
    </source>
</evidence>
<keyword evidence="11" id="KW-0997">Cell inner membrane</keyword>
<keyword evidence="2 11" id="KW-1003">Cell membrane</keyword>
<evidence type="ECO:0000256" key="2">
    <source>
        <dbReference type="ARBA" id="ARBA00022475"/>
    </source>
</evidence>
<proteinExistence type="inferred from homology"/>
<feature type="transmembrane region" description="Helical" evidence="11">
    <location>
        <begin position="21"/>
        <end position="45"/>
    </location>
</feature>
<keyword evidence="3 11" id="KW-0328">Glycosyltransferase</keyword>
<feature type="transmembrane region" description="Helical" evidence="11">
    <location>
        <begin position="169"/>
        <end position="186"/>
    </location>
</feature>
<evidence type="ECO:0000256" key="4">
    <source>
        <dbReference type="ARBA" id="ARBA00022679"/>
    </source>
</evidence>
<keyword evidence="5 11" id="KW-0812">Transmembrane</keyword>
<comment type="subcellular location">
    <subcellularLocation>
        <location evidence="11">Cell inner membrane</location>
        <topology evidence="11">Multi-pass membrane protein</topology>
    </subcellularLocation>
    <subcellularLocation>
        <location evidence="1">Membrane</location>
        <topology evidence="1">Multi-pass membrane protein</topology>
    </subcellularLocation>
</comment>
<dbReference type="RefSeq" id="WP_139941888.1">
    <property type="nucleotide sequence ID" value="NZ_JBHSYP010000005.1"/>
</dbReference>
<dbReference type="InterPro" id="IPR011923">
    <property type="entry name" value="RodA/MrdB"/>
</dbReference>
<dbReference type="PROSITE" id="PS00428">
    <property type="entry name" value="FTSW_RODA_SPOVE"/>
    <property type="match status" value="1"/>
</dbReference>
<dbReference type="InterPro" id="IPR018365">
    <property type="entry name" value="Cell_cycle_FtsW-rel_CS"/>
</dbReference>
<dbReference type="PANTHER" id="PTHR30474:SF1">
    <property type="entry name" value="PEPTIDOGLYCAN GLYCOSYLTRANSFERASE MRDB"/>
    <property type="match status" value="1"/>
</dbReference>
<dbReference type="EMBL" id="VFIY01000018">
    <property type="protein sequence ID" value="TPD57573.1"/>
    <property type="molecule type" value="Genomic_DNA"/>
</dbReference>
<dbReference type="PANTHER" id="PTHR30474">
    <property type="entry name" value="CELL CYCLE PROTEIN"/>
    <property type="match status" value="1"/>
</dbReference>
<dbReference type="GO" id="GO:0005886">
    <property type="term" value="C:plasma membrane"/>
    <property type="evidence" value="ECO:0007669"/>
    <property type="project" value="UniProtKB-SubCell"/>
</dbReference>
<evidence type="ECO:0000256" key="6">
    <source>
        <dbReference type="ARBA" id="ARBA00022960"/>
    </source>
</evidence>
<comment type="catalytic activity">
    <reaction evidence="11">
        <text>[GlcNAc-(1-&gt;4)-Mur2Ac(oyl-L-Ala-gamma-D-Glu-L-Lys-D-Ala-D-Ala)](n)-di-trans,octa-cis-undecaprenyl diphosphate + beta-D-GlcNAc-(1-&gt;4)-Mur2Ac(oyl-L-Ala-gamma-D-Glu-L-Lys-D-Ala-D-Ala)-di-trans,octa-cis-undecaprenyl diphosphate = [GlcNAc-(1-&gt;4)-Mur2Ac(oyl-L-Ala-gamma-D-Glu-L-Lys-D-Ala-D-Ala)](n+1)-di-trans,octa-cis-undecaprenyl diphosphate + di-trans,octa-cis-undecaprenyl diphosphate + H(+)</text>
        <dbReference type="Rhea" id="RHEA:23708"/>
        <dbReference type="Rhea" id="RHEA-COMP:9602"/>
        <dbReference type="Rhea" id="RHEA-COMP:9603"/>
        <dbReference type="ChEBI" id="CHEBI:15378"/>
        <dbReference type="ChEBI" id="CHEBI:58405"/>
        <dbReference type="ChEBI" id="CHEBI:60033"/>
        <dbReference type="ChEBI" id="CHEBI:78435"/>
        <dbReference type="EC" id="2.4.99.28"/>
    </reaction>
</comment>
<evidence type="ECO:0000256" key="1">
    <source>
        <dbReference type="ARBA" id="ARBA00004141"/>
    </source>
</evidence>
<comment type="pathway">
    <text evidence="11">Cell wall biogenesis; peptidoglycan biosynthesis.</text>
</comment>
<dbReference type="GO" id="GO:0051301">
    <property type="term" value="P:cell division"/>
    <property type="evidence" value="ECO:0007669"/>
    <property type="project" value="InterPro"/>
</dbReference>
<dbReference type="HAMAP" id="MF_02079">
    <property type="entry name" value="PGT_RodA"/>
    <property type="match status" value="1"/>
</dbReference>
<dbReference type="AlphaFoldDB" id="A0A501PB29"/>
<dbReference type="Pfam" id="PF01098">
    <property type="entry name" value="FTSW_RODA_SPOVE"/>
    <property type="match status" value="1"/>
</dbReference>
<dbReference type="EC" id="2.4.99.28" evidence="11"/>
<keyword evidence="10 11" id="KW-0961">Cell wall biogenesis/degradation</keyword>
<evidence type="ECO:0000313" key="13">
    <source>
        <dbReference type="Proteomes" id="UP000319148"/>
    </source>
</evidence>
<dbReference type="NCBIfam" id="TIGR02210">
    <property type="entry name" value="rodA_shape"/>
    <property type="match status" value="1"/>
</dbReference>
<feature type="transmembrane region" description="Helical" evidence="11">
    <location>
        <begin position="57"/>
        <end position="73"/>
    </location>
</feature>
<feature type="transmembrane region" description="Helical" evidence="11">
    <location>
        <begin position="144"/>
        <end position="163"/>
    </location>
</feature>
<comment type="function">
    <text evidence="11">Peptidoglycan polymerase that is essential for cell wall elongation.</text>
</comment>
<dbReference type="GO" id="GO:0071555">
    <property type="term" value="P:cell wall organization"/>
    <property type="evidence" value="ECO:0007669"/>
    <property type="project" value="UniProtKB-KW"/>
</dbReference>
<dbReference type="GO" id="GO:0008360">
    <property type="term" value="P:regulation of cell shape"/>
    <property type="evidence" value="ECO:0007669"/>
    <property type="project" value="UniProtKB-KW"/>
</dbReference>
<name>A0A501PB29_9PROT</name>
<dbReference type="GO" id="GO:0032153">
    <property type="term" value="C:cell division site"/>
    <property type="evidence" value="ECO:0007669"/>
    <property type="project" value="TreeGrafter"/>
</dbReference>
<feature type="transmembrane region" description="Helical" evidence="11">
    <location>
        <begin position="191"/>
        <end position="211"/>
    </location>
</feature>
<keyword evidence="8 11" id="KW-1133">Transmembrane helix</keyword>
<feature type="transmembrane region" description="Helical" evidence="11">
    <location>
        <begin position="80"/>
        <end position="100"/>
    </location>
</feature>
<evidence type="ECO:0000256" key="5">
    <source>
        <dbReference type="ARBA" id="ARBA00022692"/>
    </source>
</evidence>
<comment type="caution">
    <text evidence="12">The sequence shown here is derived from an EMBL/GenBank/DDBJ whole genome shotgun (WGS) entry which is preliminary data.</text>
</comment>
<feature type="transmembrane region" description="Helical" evidence="11">
    <location>
        <begin position="112"/>
        <end position="132"/>
    </location>
</feature>
<organism evidence="12 13">
    <name type="scientific">Emcibacter nanhaiensis</name>
    <dbReference type="NCBI Taxonomy" id="1505037"/>
    <lineage>
        <taxon>Bacteria</taxon>
        <taxon>Pseudomonadati</taxon>
        <taxon>Pseudomonadota</taxon>
        <taxon>Alphaproteobacteria</taxon>
        <taxon>Emcibacterales</taxon>
        <taxon>Emcibacteraceae</taxon>
        <taxon>Emcibacter</taxon>
    </lineage>
</organism>
<evidence type="ECO:0000256" key="7">
    <source>
        <dbReference type="ARBA" id="ARBA00022984"/>
    </source>
</evidence>
<dbReference type="GO" id="GO:0015648">
    <property type="term" value="F:lipid-linked peptidoglycan transporter activity"/>
    <property type="evidence" value="ECO:0007669"/>
    <property type="project" value="TreeGrafter"/>
</dbReference>
<sequence>MLALAQNSRRNRKSLFQKISELNWLIVAVVVAIACIGFALLYSVAGGHFDPWAKNQMIRFGIGLTCMLVIALVDLRIWMFLAYPLYFLSLLLLLAVDIMGHTGMGAQRWLNIGFMNVQPSEFMKIALVLALARYFHCLSNEDQASYKSLLIPVLLIAMPAFFVLRQPDLGTTLLIAFGGVAILFAAGVRMWIFIAGLIAMIPAAIGAWNFLKPYQKDRVLTFLDPERDPLGAGYHIIQSKIAFGSGGLYGKGFVQGTQSQLNFLPEKQTDFIFTVLSEEFGLMGGLALLFLYLTLLAYAILVSMSVRSQFGRLLALGMAVTFFLYVFINIAMVMGMLPVVGVPLPLVSYGGSAMLTLLIGLGFVLCVAIHRDTMISRGGAFA</sequence>
<keyword evidence="7 11" id="KW-0573">Peptidoglycan synthesis</keyword>
<keyword evidence="13" id="KW-1185">Reference proteome</keyword>
<accession>A0A501PB29</accession>
<keyword evidence="9 11" id="KW-0472">Membrane</keyword>
<gene>
    <name evidence="11 12" type="primary">rodA</name>
    <name evidence="11" type="synonym">mrdB</name>
    <name evidence="12" type="ORF">FIV46_15780</name>
</gene>
<feature type="transmembrane region" description="Helical" evidence="11">
    <location>
        <begin position="313"/>
        <end position="340"/>
    </location>
</feature>
<dbReference type="UniPathway" id="UPA00219"/>
<keyword evidence="6 11" id="KW-0133">Cell shape</keyword>
<dbReference type="GO" id="GO:0009252">
    <property type="term" value="P:peptidoglycan biosynthetic process"/>
    <property type="evidence" value="ECO:0007669"/>
    <property type="project" value="UniProtKB-UniRule"/>
</dbReference>
<evidence type="ECO:0000256" key="11">
    <source>
        <dbReference type="HAMAP-Rule" id="MF_02079"/>
    </source>
</evidence>
<reference evidence="13" key="1">
    <citation type="submission" date="2019-06" db="EMBL/GenBank/DDBJ databases">
        <title>The complete genome of Emcibacter congregatus ZYLT.</title>
        <authorList>
            <person name="Zhao Z."/>
        </authorList>
    </citation>
    <scope>NUCLEOTIDE SEQUENCE [LARGE SCALE GENOMIC DNA]</scope>
    <source>
        <strain evidence="13">MCCC 1A06723</strain>
    </source>
</reference>
<evidence type="ECO:0000256" key="3">
    <source>
        <dbReference type="ARBA" id="ARBA00022676"/>
    </source>
</evidence>